<evidence type="ECO:0000313" key="4">
    <source>
        <dbReference type="Proteomes" id="UP000272781"/>
    </source>
</evidence>
<gene>
    <name evidence="2" type="ORF">C6V80_10075</name>
    <name evidence="3" type="ORF">EDC58_1920</name>
</gene>
<keyword evidence="1" id="KW-0472">Membrane</keyword>
<reference evidence="2 5" key="2">
    <citation type="submission" date="2019-06" db="EMBL/GenBank/DDBJ databases">
        <title>A comparative analysis of the Nautiliaceae.</title>
        <authorList>
            <person name="Grosche A."/>
            <person name="Smedile F."/>
            <person name="Vetriani C."/>
        </authorList>
    </citation>
    <scope>NUCLEOTIDE SEQUENCE [LARGE SCALE GENOMIC DNA]</scope>
    <source>
        <strain evidence="2 5">TB6</strain>
        <plasmid evidence="2 5">unnamed1</plasmid>
    </source>
</reference>
<evidence type="ECO:0000313" key="2">
    <source>
        <dbReference type="EMBL" id="QDD68192.1"/>
    </source>
</evidence>
<keyword evidence="1" id="KW-0812">Transmembrane</keyword>
<feature type="transmembrane region" description="Helical" evidence="1">
    <location>
        <begin position="52"/>
        <end position="70"/>
    </location>
</feature>
<organism evidence="3 4">
    <name type="scientific">Caminibacter pacificus</name>
    <dbReference type="NCBI Taxonomy" id="1424653"/>
    <lineage>
        <taxon>Bacteria</taxon>
        <taxon>Pseudomonadati</taxon>
        <taxon>Campylobacterota</taxon>
        <taxon>Epsilonproteobacteria</taxon>
        <taxon>Nautiliales</taxon>
        <taxon>Nautiliaceae</taxon>
        <taxon>Caminibacter</taxon>
    </lineage>
</organism>
<protein>
    <submittedName>
        <fullName evidence="3">Uncharacterized protein</fullName>
    </submittedName>
</protein>
<keyword evidence="5" id="KW-1185">Reference proteome</keyword>
<evidence type="ECO:0000256" key="1">
    <source>
        <dbReference type="SAM" id="Phobius"/>
    </source>
</evidence>
<proteinExistence type="predicted"/>
<dbReference type="RefSeq" id="WP_123353292.1">
    <property type="nucleotide sequence ID" value="NZ_CP040940.1"/>
</dbReference>
<sequence length="123" mass="14642">MNSFNEIILQTYNVLIPFFVKDFALYFGLSLYMFFFVFFIKSKRIKLDSKIVTLFGIIGLFYFLYLWFPLSLHIPEILNPFKASFYGLLGGTIGEWLENIIKNKKNSWSDNKFEYPSNIFKEQ</sequence>
<dbReference type="Proteomes" id="UP000272781">
    <property type="component" value="Unassembled WGS sequence"/>
</dbReference>
<dbReference type="EMBL" id="RJVK01000006">
    <property type="protein sequence ID" value="ROR38705.1"/>
    <property type="molecule type" value="Genomic_DNA"/>
</dbReference>
<name>A0AAJ4RAX7_9BACT</name>
<evidence type="ECO:0000313" key="3">
    <source>
        <dbReference type="EMBL" id="ROR38705.1"/>
    </source>
</evidence>
<reference evidence="3 4" key="1">
    <citation type="submission" date="2018-11" db="EMBL/GenBank/DDBJ databases">
        <title>Genomic Encyclopedia of Type Strains, Phase IV (KMG-IV): sequencing the most valuable type-strain genomes for metagenomic binning, comparative biology and taxonomic classification.</title>
        <authorList>
            <person name="Goeker M."/>
        </authorList>
    </citation>
    <scope>NUCLEOTIDE SEQUENCE [LARGE SCALE GENOMIC DNA]</scope>
    <source>
        <strain evidence="3 4">DSM 27783</strain>
    </source>
</reference>
<keyword evidence="2" id="KW-0614">Plasmid</keyword>
<evidence type="ECO:0000313" key="5">
    <source>
        <dbReference type="Proteomes" id="UP000298805"/>
    </source>
</evidence>
<dbReference type="Proteomes" id="UP000298805">
    <property type="component" value="Plasmid unnamed1"/>
</dbReference>
<dbReference type="EMBL" id="CP040940">
    <property type="protein sequence ID" value="QDD68192.1"/>
    <property type="molecule type" value="Genomic_DNA"/>
</dbReference>
<feature type="transmembrane region" description="Helical" evidence="1">
    <location>
        <begin position="23"/>
        <end position="40"/>
    </location>
</feature>
<geneLocation type="plasmid" evidence="2 5">
    <name>unnamed1</name>
</geneLocation>
<keyword evidence="1" id="KW-1133">Transmembrane helix</keyword>
<accession>A0AAJ4RAX7</accession>
<dbReference type="AlphaFoldDB" id="A0AAJ4RAX7"/>